<dbReference type="GO" id="GO:0016491">
    <property type="term" value="F:oxidoreductase activity"/>
    <property type="evidence" value="ECO:0007669"/>
    <property type="project" value="UniProtKB-KW"/>
</dbReference>
<dbReference type="InterPro" id="IPR003819">
    <property type="entry name" value="TauD/TfdA-like"/>
</dbReference>
<dbReference type="AlphaFoldDB" id="I0WTR0"/>
<comment type="caution">
    <text evidence="4">The sequence shown here is derived from an EMBL/GenBank/DDBJ whole genome shotgun (WGS) entry which is preliminary data.</text>
</comment>
<evidence type="ECO:0000313" key="5">
    <source>
        <dbReference type="Proteomes" id="UP000006447"/>
    </source>
</evidence>
<organism evidence="4 5">
    <name type="scientific">Rhodococcus opacus RKJ300 = JCM 13270</name>
    <dbReference type="NCBI Taxonomy" id="1165867"/>
    <lineage>
        <taxon>Bacteria</taxon>
        <taxon>Bacillati</taxon>
        <taxon>Actinomycetota</taxon>
        <taxon>Actinomycetes</taxon>
        <taxon>Mycobacteriales</taxon>
        <taxon>Nocardiaceae</taxon>
        <taxon>Rhodococcus</taxon>
    </lineage>
</organism>
<dbReference type="Proteomes" id="UP000006447">
    <property type="component" value="Unassembled WGS sequence"/>
</dbReference>
<evidence type="ECO:0000313" key="4">
    <source>
        <dbReference type="EMBL" id="EID79776.1"/>
    </source>
</evidence>
<gene>
    <name evidence="4" type="ORF">W59_11691</name>
</gene>
<feature type="domain" description="TauD/TfdA-like" evidence="3">
    <location>
        <begin position="46"/>
        <end position="278"/>
    </location>
</feature>
<keyword evidence="1" id="KW-0560">Oxidoreductase</keyword>
<dbReference type="Gene3D" id="3.60.130.10">
    <property type="entry name" value="Clavaminate synthase-like"/>
    <property type="match status" value="1"/>
</dbReference>
<sequence>MKGTFRQRPEQPHITLRRQLLDGSSSLSNPAPPRKASAADVEGVGALAQEQLTEHGVVAISLDRPMTNREYLAFGALLGTAQLEHSPAVQPFVEEGVILNLVTCEPATSNPDLQPFAANWLALHSESSSLPIAAQPRFVSLMCLAADGDSAAETVLVPMRQVFDALTDEDRKLLANTRYDGRDEAPPLLRYDRGRPVFSIRDFQDENLEWECLCGAAEPAEVDEALIRLYAAMYGGRCYHISWQCGLLVVIDNTVHFHGRTIACAPPKNGPLRHLKRLRLSAAAS</sequence>
<evidence type="ECO:0000256" key="2">
    <source>
        <dbReference type="ARBA" id="ARBA00023004"/>
    </source>
</evidence>
<name>I0WTR0_RHOOP</name>
<keyword evidence="2" id="KW-0408">Iron</keyword>
<dbReference type="PATRIC" id="fig|1165867.3.peg.2377"/>
<dbReference type="InterPro" id="IPR042098">
    <property type="entry name" value="TauD-like_sf"/>
</dbReference>
<dbReference type="RefSeq" id="WP_007297343.1">
    <property type="nucleotide sequence ID" value="NZ_AJJH01000056.1"/>
</dbReference>
<protein>
    <recommendedName>
        <fullName evidence="3">TauD/TfdA-like domain-containing protein</fullName>
    </recommendedName>
</protein>
<proteinExistence type="predicted"/>
<accession>I0WTR0</accession>
<dbReference type="EMBL" id="AJJH01000056">
    <property type="protein sequence ID" value="EID79776.1"/>
    <property type="molecule type" value="Genomic_DNA"/>
</dbReference>
<reference evidence="4 5" key="1">
    <citation type="journal article" date="2012" name="J. Bacteriol.">
        <title>Draft genome sequence of the nitrophenol-degrading actinomycete Rhodococcus imtechensis RKJ300.</title>
        <authorList>
            <person name="Vikram S."/>
            <person name="Kumar S."/>
            <person name="Subramanian S."/>
            <person name="Raghava G.P."/>
        </authorList>
    </citation>
    <scope>NUCLEOTIDE SEQUENCE [LARGE SCALE GENOMIC DNA]</scope>
    <source>
        <strain evidence="4 5">RKJ300</strain>
    </source>
</reference>
<evidence type="ECO:0000256" key="1">
    <source>
        <dbReference type="ARBA" id="ARBA00023002"/>
    </source>
</evidence>
<dbReference type="Pfam" id="PF02668">
    <property type="entry name" value="TauD"/>
    <property type="match status" value="1"/>
</dbReference>
<dbReference type="SUPFAM" id="SSF51197">
    <property type="entry name" value="Clavaminate synthase-like"/>
    <property type="match status" value="1"/>
</dbReference>
<evidence type="ECO:0000259" key="3">
    <source>
        <dbReference type="Pfam" id="PF02668"/>
    </source>
</evidence>